<keyword evidence="3" id="KW-1185">Reference proteome</keyword>
<organism evidence="2 3">
    <name type="scientific">Dreissena polymorpha</name>
    <name type="common">Zebra mussel</name>
    <name type="synonym">Mytilus polymorpha</name>
    <dbReference type="NCBI Taxonomy" id="45954"/>
    <lineage>
        <taxon>Eukaryota</taxon>
        <taxon>Metazoa</taxon>
        <taxon>Spiralia</taxon>
        <taxon>Lophotrochozoa</taxon>
        <taxon>Mollusca</taxon>
        <taxon>Bivalvia</taxon>
        <taxon>Autobranchia</taxon>
        <taxon>Heteroconchia</taxon>
        <taxon>Euheterodonta</taxon>
        <taxon>Imparidentia</taxon>
        <taxon>Neoheterodontei</taxon>
        <taxon>Myida</taxon>
        <taxon>Dreissenoidea</taxon>
        <taxon>Dreissenidae</taxon>
        <taxon>Dreissena</taxon>
    </lineage>
</organism>
<comment type="caution">
    <text evidence="2">The sequence shown here is derived from an EMBL/GenBank/DDBJ whole genome shotgun (WGS) entry which is preliminary data.</text>
</comment>
<sequence>MQSVDDGLTTDKRRSQKLSMSNFRSDELNKAIKRAQSGTTLFVHALSPIFPDQDSHHSLDPIEALLTILSLRGTWEMSLLFSRGCRRSPFTYRSTSTLLLAFTRCRMCRRTAPGKHNAIERNYTCVFKYNLD</sequence>
<dbReference type="AlphaFoldDB" id="A0A9D4CJY7"/>
<evidence type="ECO:0000256" key="1">
    <source>
        <dbReference type="SAM" id="MobiDB-lite"/>
    </source>
</evidence>
<proteinExistence type="predicted"/>
<dbReference type="EMBL" id="JAIWYP010000012">
    <property type="protein sequence ID" value="KAH3725586.1"/>
    <property type="molecule type" value="Genomic_DNA"/>
</dbReference>
<reference evidence="2" key="2">
    <citation type="submission" date="2020-11" db="EMBL/GenBank/DDBJ databases">
        <authorList>
            <person name="McCartney M.A."/>
            <person name="Auch B."/>
            <person name="Kono T."/>
            <person name="Mallez S."/>
            <person name="Becker A."/>
            <person name="Gohl D.M."/>
            <person name="Silverstein K.A.T."/>
            <person name="Koren S."/>
            <person name="Bechman K.B."/>
            <person name="Herman A."/>
            <person name="Abrahante J.E."/>
            <person name="Garbe J."/>
        </authorList>
    </citation>
    <scope>NUCLEOTIDE SEQUENCE</scope>
    <source>
        <strain evidence="2">Duluth1</strain>
        <tissue evidence="2">Whole animal</tissue>
    </source>
</reference>
<name>A0A9D4CJY7_DREPO</name>
<evidence type="ECO:0000313" key="3">
    <source>
        <dbReference type="Proteomes" id="UP000828390"/>
    </source>
</evidence>
<evidence type="ECO:0000313" key="2">
    <source>
        <dbReference type="EMBL" id="KAH3725586.1"/>
    </source>
</evidence>
<gene>
    <name evidence="2" type="ORF">DPMN_051432</name>
</gene>
<accession>A0A9D4CJY7</accession>
<feature type="region of interest" description="Disordered" evidence="1">
    <location>
        <begin position="1"/>
        <end position="20"/>
    </location>
</feature>
<protein>
    <submittedName>
        <fullName evidence="2">Uncharacterized protein</fullName>
    </submittedName>
</protein>
<dbReference type="Proteomes" id="UP000828390">
    <property type="component" value="Unassembled WGS sequence"/>
</dbReference>
<reference evidence="2" key="1">
    <citation type="journal article" date="2019" name="bioRxiv">
        <title>The Genome of the Zebra Mussel, Dreissena polymorpha: A Resource for Invasive Species Research.</title>
        <authorList>
            <person name="McCartney M.A."/>
            <person name="Auch B."/>
            <person name="Kono T."/>
            <person name="Mallez S."/>
            <person name="Zhang Y."/>
            <person name="Obille A."/>
            <person name="Becker A."/>
            <person name="Abrahante J.E."/>
            <person name="Garbe J."/>
            <person name="Badalamenti J.P."/>
            <person name="Herman A."/>
            <person name="Mangelson H."/>
            <person name="Liachko I."/>
            <person name="Sullivan S."/>
            <person name="Sone E.D."/>
            <person name="Koren S."/>
            <person name="Silverstein K.A.T."/>
            <person name="Beckman K.B."/>
            <person name="Gohl D.M."/>
        </authorList>
    </citation>
    <scope>NUCLEOTIDE SEQUENCE</scope>
    <source>
        <strain evidence="2">Duluth1</strain>
        <tissue evidence="2">Whole animal</tissue>
    </source>
</reference>